<evidence type="ECO:0000313" key="2">
    <source>
        <dbReference type="Proteomes" id="UP000598297"/>
    </source>
</evidence>
<protein>
    <submittedName>
        <fullName evidence="1">Uncharacterized protein</fullName>
    </submittedName>
</protein>
<reference evidence="1" key="1">
    <citation type="submission" date="2020-01" db="EMBL/GenBank/DDBJ databases">
        <title>Whole-genome analyses of novel actinobacteria.</title>
        <authorList>
            <person name="Sahin N."/>
        </authorList>
    </citation>
    <scope>NUCLEOTIDE SEQUENCE</scope>
    <source>
        <strain evidence="1">YC537</strain>
    </source>
</reference>
<name>A0A964UNQ8_9ACTN</name>
<comment type="caution">
    <text evidence="1">The sequence shown here is derived from an EMBL/GenBank/DDBJ whole genome shotgun (WGS) entry which is preliminary data.</text>
</comment>
<accession>A0A964UNQ8</accession>
<organism evidence="1 2">
    <name type="scientific">Streptomyces boluensis</name>
    <dbReference type="NCBI Taxonomy" id="1775135"/>
    <lineage>
        <taxon>Bacteria</taxon>
        <taxon>Bacillati</taxon>
        <taxon>Actinomycetota</taxon>
        <taxon>Actinomycetes</taxon>
        <taxon>Kitasatosporales</taxon>
        <taxon>Streptomycetaceae</taxon>
        <taxon>Streptomyces</taxon>
    </lineage>
</organism>
<dbReference type="Proteomes" id="UP000598297">
    <property type="component" value="Unassembled WGS sequence"/>
</dbReference>
<sequence>MAVKTVWSINHACGHEADRDLSDRAADRRAGFAEWLAKQECTDCWRASKVGDEQDKAAWLKAKRAEEQAESEAWSQQYRMPPLEGTERAVAWGVRCRHQVLSAAYTALVVEGDTSETEWEGIEEAVRSVTRAGWWIDQRSSEPDDLIELLQAATEVDRPTENPHF</sequence>
<dbReference type="AlphaFoldDB" id="A0A964UNQ8"/>
<dbReference type="EMBL" id="JAAAHS010000062">
    <property type="protein sequence ID" value="NBE52002.1"/>
    <property type="molecule type" value="Genomic_DNA"/>
</dbReference>
<dbReference type="OrthoDB" id="4993002at2"/>
<dbReference type="RefSeq" id="WP_161696521.1">
    <property type="nucleotide sequence ID" value="NZ_JAAAHS010000062.1"/>
</dbReference>
<proteinExistence type="predicted"/>
<evidence type="ECO:0000313" key="1">
    <source>
        <dbReference type="EMBL" id="NBE52002.1"/>
    </source>
</evidence>
<gene>
    <name evidence="1" type="ORF">GUY60_11325</name>
</gene>
<keyword evidence="2" id="KW-1185">Reference proteome</keyword>